<dbReference type="STRING" id="390270.SAMN04488005_2054"/>
<keyword evidence="3" id="KW-1185">Reference proteome</keyword>
<dbReference type="Proteomes" id="UP000199478">
    <property type="component" value="Unassembled WGS sequence"/>
</dbReference>
<protein>
    <submittedName>
        <fullName evidence="2">Uncharacterized protein</fullName>
    </submittedName>
</protein>
<name>A0A1I6GRD5_9RHOB</name>
<dbReference type="RefSeq" id="WP_090199588.1">
    <property type="nucleotide sequence ID" value="NZ_FOYP01000001.1"/>
</dbReference>
<feature type="signal peptide" evidence="1">
    <location>
        <begin position="1"/>
        <end position="26"/>
    </location>
</feature>
<accession>A0A1I6GRD5</accession>
<evidence type="ECO:0000313" key="2">
    <source>
        <dbReference type="EMBL" id="SFR44641.1"/>
    </source>
</evidence>
<reference evidence="3" key="1">
    <citation type="submission" date="2016-10" db="EMBL/GenBank/DDBJ databases">
        <authorList>
            <person name="Varghese N."/>
            <person name="Submissions S."/>
        </authorList>
    </citation>
    <scope>NUCLEOTIDE SEQUENCE [LARGE SCALE GENOMIC DNA]</scope>
    <source>
        <strain evidence="3">DSM 26879</strain>
    </source>
</reference>
<dbReference type="OrthoDB" id="7774376at2"/>
<gene>
    <name evidence="2" type="ORF">SAMN04488005_2054</name>
</gene>
<evidence type="ECO:0000256" key="1">
    <source>
        <dbReference type="SAM" id="SignalP"/>
    </source>
</evidence>
<proteinExistence type="predicted"/>
<sequence length="150" mass="16437">MPRIINAQKLVRTVALALLIGSAAMAQEAGTLIIQNDRGGAIGARLIAIAQANSSRTRIELRGRICYSSCTLYLGADDICVSPDTVFGFHGPSRNGRPLPDAEFEHWSQIMAAQYRAPLRDWFLKTARHRITGYYRLTGAQLVAMGYAPC</sequence>
<keyword evidence="1" id="KW-0732">Signal</keyword>
<organism evidence="2 3">
    <name type="scientific">Yoonia tamlensis</name>
    <dbReference type="NCBI Taxonomy" id="390270"/>
    <lineage>
        <taxon>Bacteria</taxon>
        <taxon>Pseudomonadati</taxon>
        <taxon>Pseudomonadota</taxon>
        <taxon>Alphaproteobacteria</taxon>
        <taxon>Rhodobacterales</taxon>
        <taxon>Paracoccaceae</taxon>
        <taxon>Yoonia</taxon>
    </lineage>
</organism>
<dbReference type="EMBL" id="FOYP01000001">
    <property type="protein sequence ID" value="SFR44641.1"/>
    <property type="molecule type" value="Genomic_DNA"/>
</dbReference>
<evidence type="ECO:0000313" key="3">
    <source>
        <dbReference type="Proteomes" id="UP000199478"/>
    </source>
</evidence>
<feature type="chain" id="PRO_5011573160" evidence="1">
    <location>
        <begin position="27"/>
        <end position="150"/>
    </location>
</feature>
<dbReference type="AlphaFoldDB" id="A0A1I6GRD5"/>